<evidence type="ECO:0000313" key="2">
    <source>
        <dbReference type="Proteomes" id="UP000299102"/>
    </source>
</evidence>
<proteinExistence type="predicted"/>
<dbReference type="AlphaFoldDB" id="A0A4C1WYW6"/>
<gene>
    <name evidence="1" type="ORF">EVAR_43812_1</name>
</gene>
<reference evidence="1 2" key="1">
    <citation type="journal article" date="2019" name="Commun. Biol.">
        <title>The bagworm genome reveals a unique fibroin gene that provides high tensile strength.</title>
        <authorList>
            <person name="Kono N."/>
            <person name="Nakamura H."/>
            <person name="Ohtoshi R."/>
            <person name="Tomita M."/>
            <person name="Numata K."/>
            <person name="Arakawa K."/>
        </authorList>
    </citation>
    <scope>NUCLEOTIDE SEQUENCE [LARGE SCALE GENOMIC DNA]</scope>
</reference>
<sequence>MSKSNNPRKRRPSARVVQYNTLKSAAVKLDTKASQWRKVCTRRRRKKGRGELNPRITSFAGNSERRSFVLGSAGPRAASRSWMTFDSHASPLNLLLPWSCFASVRHGKALAQVEVEVEVSWQKTAGGTRARTGPHVRRRCGRALLLWVWREVLKKIASTAASFVPQRDVCVSRSWGDTPSPRCCLARGACVDKKAIALLCPILVHVDCFVNSRRRFIESDFVYAGVTVWVSAPPPVQLLSSHQKRDRTLRLLVFTSPPLGLAPCSVTVFCEHYFEHYVYDDLRCLASACTSHTPPTDYVPR</sequence>
<dbReference type="EMBL" id="BGZK01000684">
    <property type="protein sequence ID" value="GBP56050.1"/>
    <property type="molecule type" value="Genomic_DNA"/>
</dbReference>
<evidence type="ECO:0000313" key="1">
    <source>
        <dbReference type="EMBL" id="GBP56050.1"/>
    </source>
</evidence>
<name>A0A4C1WYW6_EUMVA</name>
<comment type="caution">
    <text evidence="1">The sequence shown here is derived from an EMBL/GenBank/DDBJ whole genome shotgun (WGS) entry which is preliminary data.</text>
</comment>
<keyword evidence="2" id="KW-1185">Reference proteome</keyword>
<protein>
    <submittedName>
        <fullName evidence="1">Uncharacterized protein</fullName>
    </submittedName>
</protein>
<organism evidence="1 2">
    <name type="scientific">Eumeta variegata</name>
    <name type="common">Bagworm moth</name>
    <name type="synonym">Eumeta japonica</name>
    <dbReference type="NCBI Taxonomy" id="151549"/>
    <lineage>
        <taxon>Eukaryota</taxon>
        <taxon>Metazoa</taxon>
        <taxon>Ecdysozoa</taxon>
        <taxon>Arthropoda</taxon>
        <taxon>Hexapoda</taxon>
        <taxon>Insecta</taxon>
        <taxon>Pterygota</taxon>
        <taxon>Neoptera</taxon>
        <taxon>Endopterygota</taxon>
        <taxon>Lepidoptera</taxon>
        <taxon>Glossata</taxon>
        <taxon>Ditrysia</taxon>
        <taxon>Tineoidea</taxon>
        <taxon>Psychidae</taxon>
        <taxon>Oiketicinae</taxon>
        <taxon>Eumeta</taxon>
    </lineage>
</organism>
<dbReference type="Proteomes" id="UP000299102">
    <property type="component" value="Unassembled WGS sequence"/>
</dbReference>
<accession>A0A4C1WYW6</accession>